<reference evidence="4" key="1">
    <citation type="journal article" date="2019" name="Int. J. Syst. Evol. Microbiol.">
        <title>The Global Catalogue of Microorganisms (GCM) 10K type strain sequencing project: providing services to taxonomists for standard genome sequencing and annotation.</title>
        <authorList>
            <consortium name="The Broad Institute Genomics Platform"/>
            <consortium name="The Broad Institute Genome Sequencing Center for Infectious Disease"/>
            <person name="Wu L."/>
            <person name="Ma J."/>
        </authorList>
    </citation>
    <scope>NUCLEOTIDE SEQUENCE [LARGE SCALE GENOMIC DNA]</scope>
    <source>
        <strain evidence="4">CECT 8289</strain>
    </source>
</reference>
<keyword evidence="2" id="KW-0472">Membrane</keyword>
<dbReference type="Proteomes" id="UP001595907">
    <property type="component" value="Unassembled WGS sequence"/>
</dbReference>
<name>A0ABV8QQ91_9BACT</name>
<feature type="coiled-coil region" evidence="1">
    <location>
        <begin position="79"/>
        <end position="127"/>
    </location>
</feature>
<proteinExistence type="predicted"/>
<keyword evidence="2" id="KW-1133">Transmembrane helix</keyword>
<feature type="transmembrane region" description="Helical" evidence="2">
    <location>
        <begin position="6"/>
        <end position="26"/>
    </location>
</feature>
<keyword evidence="2" id="KW-0812">Transmembrane</keyword>
<gene>
    <name evidence="3" type="ORF">ACFOWM_03150</name>
</gene>
<sequence>MSTYIFITIAFIAGFIIAWVVQLVTLTKLKKEYKSVQGLLESERLIKETMQKENNFLLQSADAALLVTKEKLKKAELFIKELDTNIILLQKSNEETEALLAKGEPAIHELKLKLIEANNTILRYKSQLDGHKPQA</sequence>
<comment type="caution">
    <text evidence="3">The sequence shown here is derived from an EMBL/GenBank/DDBJ whole genome shotgun (WGS) entry which is preliminary data.</text>
</comment>
<evidence type="ECO:0000313" key="4">
    <source>
        <dbReference type="Proteomes" id="UP001595907"/>
    </source>
</evidence>
<evidence type="ECO:0000256" key="2">
    <source>
        <dbReference type="SAM" id="Phobius"/>
    </source>
</evidence>
<protein>
    <submittedName>
        <fullName evidence="3">Uncharacterized protein</fullName>
    </submittedName>
</protein>
<dbReference type="EMBL" id="JBHSCZ010000001">
    <property type="protein sequence ID" value="MFC4261863.1"/>
    <property type="molecule type" value="Genomic_DNA"/>
</dbReference>
<keyword evidence="1" id="KW-0175">Coiled coil</keyword>
<dbReference type="RefSeq" id="WP_379706957.1">
    <property type="nucleotide sequence ID" value="NZ_JBHSCZ010000001.1"/>
</dbReference>
<organism evidence="3 4">
    <name type="scientific">Ferruginibacter yonginensis</name>
    <dbReference type="NCBI Taxonomy" id="1310416"/>
    <lineage>
        <taxon>Bacteria</taxon>
        <taxon>Pseudomonadati</taxon>
        <taxon>Bacteroidota</taxon>
        <taxon>Chitinophagia</taxon>
        <taxon>Chitinophagales</taxon>
        <taxon>Chitinophagaceae</taxon>
        <taxon>Ferruginibacter</taxon>
    </lineage>
</organism>
<accession>A0ABV8QQ91</accession>
<evidence type="ECO:0000313" key="3">
    <source>
        <dbReference type="EMBL" id="MFC4261863.1"/>
    </source>
</evidence>
<evidence type="ECO:0000256" key="1">
    <source>
        <dbReference type="SAM" id="Coils"/>
    </source>
</evidence>
<keyword evidence="4" id="KW-1185">Reference proteome</keyword>